<dbReference type="InterPro" id="IPR050789">
    <property type="entry name" value="Diverse_Enzym_Activities"/>
</dbReference>
<dbReference type="Proteomes" id="UP000283269">
    <property type="component" value="Unassembled WGS sequence"/>
</dbReference>
<dbReference type="PANTHER" id="PTHR43283:SF3">
    <property type="entry name" value="BETA-LACTAMASE FAMILY PROTEIN (AFU_ORTHOLOGUE AFUA_5G07500)"/>
    <property type="match status" value="1"/>
</dbReference>
<gene>
    <name evidence="2" type="ORF">CVT25_014870</name>
</gene>
<dbReference type="AlphaFoldDB" id="A0A409XT04"/>
<keyword evidence="3" id="KW-1185">Reference proteome</keyword>
<dbReference type="InterPro" id="IPR012338">
    <property type="entry name" value="Beta-lactam/transpept-like"/>
</dbReference>
<dbReference type="STRING" id="93625.A0A409XT04"/>
<accession>A0A409XT04</accession>
<name>A0A409XT04_PSICY</name>
<reference evidence="2 3" key="1">
    <citation type="journal article" date="2018" name="Evol. Lett.">
        <title>Horizontal gene cluster transfer increased hallucinogenic mushroom diversity.</title>
        <authorList>
            <person name="Reynolds H.T."/>
            <person name="Vijayakumar V."/>
            <person name="Gluck-Thaler E."/>
            <person name="Korotkin H.B."/>
            <person name="Matheny P.B."/>
            <person name="Slot J.C."/>
        </authorList>
    </citation>
    <scope>NUCLEOTIDE SEQUENCE [LARGE SCALE GENOMIC DNA]</scope>
    <source>
        <strain evidence="2 3">2631</strain>
    </source>
</reference>
<dbReference type="Gene3D" id="3.40.710.10">
    <property type="entry name" value="DD-peptidase/beta-lactamase superfamily"/>
    <property type="match status" value="2"/>
</dbReference>
<dbReference type="EMBL" id="NHYD01000533">
    <property type="protein sequence ID" value="PPQ93959.1"/>
    <property type="molecule type" value="Genomic_DNA"/>
</dbReference>
<sequence length="438" mass="49199">MVKLTSAGKEALDSLFAKASQEKKIPGFVFGVSNIDEEIYFNSTGYRVINDPSSGEITPDSVLWICSQTKFIVHLAALRLIEEGKLKQETPVSDFFPELADPVILNDILSPSPSVKPATNPILMKHLLNFSSGLFYPPFPDPTRNLPPTYTHTHKREDPQSEFFRLLKGDFPGIPLKFEPGTDCESPYDTILFRINNSMDQSHMDTVPMSSALSSKKSRERIWSNICALSSLIPRPFDSVKFVSRQETIFSPLGLSSSFYRSPQIIEREVTLTYREPSGTLVPWNDQIKLIERDAQKVSLFMGGVGIYSSLRDYLTLLRHIHQLHDEKITKGIINRDTVQELFVPTLTEAGAKNLDLFTRAFPGSQWSVGLAVCTVDWPKRRKRGTIFWSGWAGSYFFIDPDTGISAVFGTQLAPSRDPEVIKLFGEFEEALYAGLEA</sequence>
<evidence type="ECO:0000313" key="3">
    <source>
        <dbReference type="Proteomes" id="UP000283269"/>
    </source>
</evidence>
<proteinExistence type="predicted"/>
<dbReference type="InterPro" id="IPR001466">
    <property type="entry name" value="Beta-lactam-related"/>
</dbReference>
<organism evidence="2 3">
    <name type="scientific">Psilocybe cyanescens</name>
    <dbReference type="NCBI Taxonomy" id="93625"/>
    <lineage>
        <taxon>Eukaryota</taxon>
        <taxon>Fungi</taxon>
        <taxon>Dikarya</taxon>
        <taxon>Basidiomycota</taxon>
        <taxon>Agaricomycotina</taxon>
        <taxon>Agaricomycetes</taxon>
        <taxon>Agaricomycetidae</taxon>
        <taxon>Agaricales</taxon>
        <taxon>Agaricineae</taxon>
        <taxon>Strophariaceae</taxon>
        <taxon>Psilocybe</taxon>
    </lineage>
</organism>
<feature type="domain" description="Beta-lactamase-related" evidence="1">
    <location>
        <begin position="246"/>
        <end position="416"/>
    </location>
</feature>
<feature type="domain" description="Beta-lactamase-related" evidence="1">
    <location>
        <begin position="12"/>
        <end position="185"/>
    </location>
</feature>
<protein>
    <recommendedName>
        <fullName evidence="1">Beta-lactamase-related domain-containing protein</fullName>
    </recommendedName>
</protein>
<dbReference type="InParanoid" id="A0A409XT04"/>
<comment type="caution">
    <text evidence="2">The sequence shown here is derived from an EMBL/GenBank/DDBJ whole genome shotgun (WGS) entry which is preliminary data.</text>
</comment>
<dbReference type="OrthoDB" id="428260at2759"/>
<evidence type="ECO:0000313" key="2">
    <source>
        <dbReference type="EMBL" id="PPQ93959.1"/>
    </source>
</evidence>
<dbReference type="SUPFAM" id="SSF56601">
    <property type="entry name" value="beta-lactamase/transpeptidase-like"/>
    <property type="match status" value="2"/>
</dbReference>
<dbReference type="PANTHER" id="PTHR43283">
    <property type="entry name" value="BETA-LACTAMASE-RELATED"/>
    <property type="match status" value="1"/>
</dbReference>
<evidence type="ECO:0000259" key="1">
    <source>
        <dbReference type="Pfam" id="PF00144"/>
    </source>
</evidence>
<dbReference type="Pfam" id="PF00144">
    <property type="entry name" value="Beta-lactamase"/>
    <property type="match status" value="2"/>
</dbReference>